<comment type="caution">
    <text evidence="2">The sequence shown here is derived from an EMBL/GenBank/DDBJ whole genome shotgun (WGS) entry which is preliminary data.</text>
</comment>
<reference evidence="2" key="1">
    <citation type="submission" date="2020-08" db="EMBL/GenBank/DDBJ databases">
        <title>Plant Genome Project.</title>
        <authorList>
            <person name="Zhang R.-G."/>
        </authorList>
    </citation>
    <scope>NUCLEOTIDE SEQUENCE</scope>
    <source>
        <strain evidence="2">WSP0</strain>
        <tissue evidence="2">Leaf</tissue>
    </source>
</reference>
<dbReference type="EMBL" id="JACTNZ010000010">
    <property type="protein sequence ID" value="KAG5529093.1"/>
    <property type="molecule type" value="Genomic_DNA"/>
</dbReference>
<protein>
    <submittedName>
        <fullName evidence="2">Uncharacterized protein</fullName>
    </submittedName>
</protein>
<feature type="compositionally biased region" description="Low complexity" evidence="1">
    <location>
        <begin position="49"/>
        <end position="64"/>
    </location>
</feature>
<name>A0AAV6INH5_9ERIC</name>
<feature type="compositionally biased region" description="Acidic residues" evidence="1">
    <location>
        <begin position="585"/>
        <end position="600"/>
    </location>
</feature>
<feature type="region of interest" description="Disordered" evidence="1">
    <location>
        <begin position="1"/>
        <end position="90"/>
    </location>
</feature>
<gene>
    <name evidence="2" type="ORF">RHGRI_029682</name>
</gene>
<evidence type="ECO:0000256" key="1">
    <source>
        <dbReference type="SAM" id="MobiDB-lite"/>
    </source>
</evidence>
<feature type="compositionally biased region" description="Basic and acidic residues" evidence="1">
    <location>
        <begin position="497"/>
        <end position="522"/>
    </location>
</feature>
<dbReference type="Proteomes" id="UP000823749">
    <property type="component" value="Chromosome 10"/>
</dbReference>
<feature type="compositionally biased region" description="Low complexity" evidence="1">
    <location>
        <begin position="75"/>
        <end position="88"/>
    </location>
</feature>
<dbReference type="AlphaFoldDB" id="A0AAV6INH5"/>
<feature type="region of interest" description="Disordered" evidence="1">
    <location>
        <begin position="580"/>
        <end position="606"/>
    </location>
</feature>
<evidence type="ECO:0000313" key="2">
    <source>
        <dbReference type="EMBL" id="KAG5529093.1"/>
    </source>
</evidence>
<proteinExistence type="predicted"/>
<accession>A0AAV6INH5</accession>
<organism evidence="2 3">
    <name type="scientific">Rhododendron griersonianum</name>
    <dbReference type="NCBI Taxonomy" id="479676"/>
    <lineage>
        <taxon>Eukaryota</taxon>
        <taxon>Viridiplantae</taxon>
        <taxon>Streptophyta</taxon>
        <taxon>Embryophyta</taxon>
        <taxon>Tracheophyta</taxon>
        <taxon>Spermatophyta</taxon>
        <taxon>Magnoliopsida</taxon>
        <taxon>eudicotyledons</taxon>
        <taxon>Gunneridae</taxon>
        <taxon>Pentapetalae</taxon>
        <taxon>asterids</taxon>
        <taxon>Ericales</taxon>
        <taxon>Ericaceae</taxon>
        <taxon>Ericoideae</taxon>
        <taxon>Rhodoreae</taxon>
        <taxon>Rhododendron</taxon>
    </lineage>
</organism>
<evidence type="ECO:0000313" key="3">
    <source>
        <dbReference type="Proteomes" id="UP000823749"/>
    </source>
</evidence>
<feature type="compositionally biased region" description="Polar residues" evidence="1">
    <location>
        <begin position="197"/>
        <end position="212"/>
    </location>
</feature>
<feature type="region of interest" description="Disordered" evidence="1">
    <location>
        <begin position="487"/>
        <end position="525"/>
    </location>
</feature>
<feature type="region of interest" description="Disordered" evidence="1">
    <location>
        <begin position="189"/>
        <end position="219"/>
    </location>
</feature>
<sequence length="668" mass="72875">MTRSKAKATDIDVNQGAASKVNPTKVLYNKRQGNATPAVKKKEGKGSKKLPSNSENSVSASLSPLPTPLVSDANSSTGLHSGSSLSSPKRLESLIHSDASYSMAMQAMATDAATVEEQLATMARAIEKLTKIVEDKDLQIASFMNKLEAQNMEGTSHDASHPLGFTPKGVIIANQSGKLMMGDQTGKLKQIDDGNHVLSSNQGDGHSPTSGSKAKGEHVATPTEGAIARTLQFGSLEPVMVQVLSQEISTSSCVNKNPSAEIDEGWIVVTRKKSCKNKLKAKPVCPTKTQGKRNHHQYAKRKGGRKIKAMKEVLEVCEPVEQNPLAPITLRDFFPKGYFKEDEVEAIYMASTSEEIDGDIEQPHALKAAMNKEEADLLTTLNEAPLRFSLREASQLSQSARLALIQTGLGFTPPKPIRISAKGKGKKVDVQHITAEEVKEDDNEQVAPRVSVFDRIEAPIPQTSVFNRLGVTKETCEGATLQPKKSIFSRLGNRSTSSREHNSEREGKSIELDSAKEDEETRSSIPSRMKRITSLEVNTEGPLKVKRRTIVLTGQPKGNEIAEKEEEMAYTTSYHVAVEEHSSSDSEDDDFPEAPLELEDGGQPTVDDLKELNLGTFDEPRPIFCKKVRMSTSMCANNGYYHNCWTAASKKQMQSQSCPLKTTIGDNP</sequence>
<keyword evidence="3" id="KW-1185">Reference proteome</keyword>